<dbReference type="EMBL" id="CAMXCT010002557">
    <property type="protein sequence ID" value="CAI3998907.1"/>
    <property type="molecule type" value="Genomic_DNA"/>
</dbReference>
<dbReference type="EMBL" id="CAMXCT030002557">
    <property type="protein sequence ID" value="CAL4786219.1"/>
    <property type="molecule type" value="Genomic_DNA"/>
</dbReference>
<comment type="caution">
    <text evidence="2">The sequence shown here is derived from an EMBL/GenBank/DDBJ whole genome shotgun (WGS) entry which is preliminary data.</text>
</comment>
<evidence type="ECO:0000313" key="5">
    <source>
        <dbReference type="Proteomes" id="UP001152797"/>
    </source>
</evidence>
<evidence type="ECO:0000313" key="3">
    <source>
        <dbReference type="EMBL" id="CAL1152282.1"/>
    </source>
</evidence>
<dbReference type="AlphaFoldDB" id="A0A9P1CXK9"/>
<organism evidence="2">
    <name type="scientific">Cladocopium goreaui</name>
    <dbReference type="NCBI Taxonomy" id="2562237"/>
    <lineage>
        <taxon>Eukaryota</taxon>
        <taxon>Sar</taxon>
        <taxon>Alveolata</taxon>
        <taxon>Dinophyceae</taxon>
        <taxon>Suessiales</taxon>
        <taxon>Symbiodiniaceae</taxon>
        <taxon>Cladocopium</taxon>
    </lineage>
</organism>
<keyword evidence="5" id="KW-1185">Reference proteome</keyword>
<gene>
    <name evidence="2" type="ORF">C1SCF055_LOCUS25169</name>
</gene>
<feature type="region of interest" description="Disordered" evidence="1">
    <location>
        <begin position="1"/>
        <end position="48"/>
    </location>
</feature>
<name>A0A9P1CXK9_9DINO</name>
<reference evidence="3" key="2">
    <citation type="submission" date="2024-04" db="EMBL/GenBank/DDBJ databases">
        <authorList>
            <person name="Chen Y."/>
            <person name="Shah S."/>
            <person name="Dougan E. K."/>
            <person name="Thang M."/>
            <person name="Chan C."/>
        </authorList>
    </citation>
    <scope>NUCLEOTIDE SEQUENCE [LARGE SCALE GENOMIC DNA]</scope>
</reference>
<dbReference type="Proteomes" id="UP001152797">
    <property type="component" value="Unassembled WGS sequence"/>
</dbReference>
<evidence type="ECO:0000256" key="1">
    <source>
        <dbReference type="SAM" id="MobiDB-lite"/>
    </source>
</evidence>
<accession>A0A9P1CXK9</accession>
<dbReference type="EMBL" id="CAMXCT020002557">
    <property type="protein sequence ID" value="CAL1152282.1"/>
    <property type="molecule type" value="Genomic_DNA"/>
</dbReference>
<reference evidence="2" key="1">
    <citation type="submission" date="2022-10" db="EMBL/GenBank/DDBJ databases">
        <authorList>
            <person name="Chen Y."/>
            <person name="Dougan E. K."/>
            <person name="Chan C."/>
            <person name="Rhodes N."/>
            <person name="Thang M."/>
        </authorList>
    </citation>
    <scope>NUCLEOTIDE SEQUENCE</scope>
</reference>
<protein>
    <submittedName>
        <fullName evidence="4">FAD dependent oxidoreductase domain-containing protein</fullName>
    </submittedName>
</protein>
<evidence type="ECO:0000313" key="2">
    <source>
        <dbReference type="EMBL" id="CAI3998907.1"/>
    </source>
</evidence>
<sequence>MKASREAAAEGEGGDQAVDSSGDEGSEKPRKSKKKPTKEARKATTPSGSPWNYNSIRLSFIHAARKEKGLNFKAAKELWDHSQEKRDFLAPISLAELKRRKFVAKSCAHMLGAAIDVDINPRVFDLTTPGGFVSPADFERNSTMQTWLYGSTRTLLQIVFQNVWSGRFWMGRFKSLSPKPHVMYSNDKEMILLLCRKAGYMSREEAQQCPVRTSKTYLDSRGQKRSVGRKKELRESQFYTPEFGQFVLEMVQSRAGEPLPGPPNPPTLDATMTDLELFRHHCMDLGDQWPEAKLMDAVLYLARCKHMQIPHGWDRVLHDLGLRSMNV</sequence>
<proteinExistence type="predicted"/>
<evidence type="ECO:0000313" key="4">
    <source>
        <dbReference type="EMBL" id="CAL4786219.1"/>
    </source>
</evidence>